<evidence type="ECO:0000313" key="4">
    <source>
        <dbReference type="Proteomes" id="UP000030748"/>
    </source>
</evidence>
<dbReference type="InterPro" id="IPR002213">
    <property type="entry name" value="UDP_glucos_trans"/>
</dbReference>
<dbReference type="FunFam" id="3.40.50.2000:FF:000108">
    <property type="entry name" value="UDP-glycosyltransferase 83A1"/>
    <property type="match status" value="1"/>
</dbReference>
<dbReference type="GO" id="GO:0035251">
    <property type="term" value="F:UDP-glucosyltransferase activity"/>
    <property type="evidence" value="ECO:0000318"/>
    <property type="project" value="GO_Central"/>
</dbReference>
<dbReference type="eggNOG" id="KOG1192">
    <property type="taxonomic scope" value="Eukaryota"/>
</dbReference>
<dbReference type="CDD" id="cd03784">
    <property type="entry name" value="GT1_Gtf-like"/>
    <property type="match status" value="1"/>
</dbReference>
<organism evidence="3 4">
    <name type="scientific">Erythranthe guttata</name>
    <name type="common">Yellow monkey flower</name>
    <name type="synonym">Mimulus guttatus</name>
    <dbReference type="NCBI Taxonomy" id="4155"/>
    <lineage>
        <taxon>Eukaryota</taxon>
        <taxon>Viridiplantae</taxon>
        <taxon>Streptophyta</taxon>
        <taxon>Embryophyta</taxon>
        <taxon>Tracheophyta</taxon>
        <taxon>Spermatophyta</taxon>
        <taxon>Magnoliopsida</taxon>
        <taxon>eudicotyledons</taxon>
        <taxon>Gunneridae</taxon>
        <taxon>Pentapetalae</taxon>
        <taxon>asterids</taxon>
        <taxon>lamiids</taxon>
        <taxon>Lamiales</taxon>
        <taxon>Phrymaceae</taxon>
        <taxon>Erythranthe</taxon>
    </lineage>
</organism>
<keyword evidence="4" id="KW-1185">Reference proteome</keyword>
<sequence>MARPHVLAIPYPAQGHVIPLMELAQCLANNGIKVTFVNTDFNHERILKALSHTENINELINLASIPDGLAPNEDRNDLGKLTDAMMRVMPEKLEALIESINATESDKIICVITDYGLGWALDLANKLGIKRAAFVPASVGLLALAINVLKLVDEGIIDSNGTPVKQQVIQLSPDMPAMSTLGFAWMCIGDFTAQKIIFNSILKNIELAKLADWVICNSSHELERGALAVVPNCVPVGPLLASNRLGKSAGYFWLEDSASLAWLDQQPPNSTIYVAFGSFTVFDQTQFQELATGLELTQRPFLWVVRQDMTLDNDKAYPKGFKERVKHRGKVVNWAPQQKVLSHPSVACFLSHCGWNSTVEGISNGLPFLCWPYFADQFLNQSYICEYWKIGLSLDKDENGIIVHEEIRKKVELLLTDKSYKDRASNLQSKAVSSVTKGGCSQKNFNNFVAWIKET</sequence>
<dbReference type="EMBL" id="KI630214">
    <property type="protein sequence ID" value="EYU44186.1"/>
    <property type="molecule type" value="Genomic_DNA"/>
</dbReference>
<gene>
    <name evidence="3" type="ORF">MIMGU_mgv1a024777mg</name>
</gene>
<evidence type="ECO:0000313" key="3">
    <source>
        <dbReference type="EMBL" id="EYU44186.1"/>
    </source>
</evidence>
<keyword evidence="2" id="KW-0808">Transferase</keyword>
<accession>A0A022RW34</accession>
<evidence type="ECO:0000256" key="2">
    <source>
        <dbReference type="ARBA" id="ARBA00022679"/>
    </source>
</evidence>
<dbReference type="Proteomes" id="UP000030748">
    <property type="component" value="Unassembled WGS sequence"/>
</dbReference>
<dbReference type="Gene3D" id="3.40.50.2000">
    <property type="entry name" value="Glycogen Phosphorylase B"/>
    <property type="match status" value="2"/>
</dbReference>
<dbReference type="SUPFAM" id="SSF53756">
    <property type="entry name" value="UDP-Glycosyltransferase/glycogen phosphorylase"/>
    <property type="match status" value="1"/>
</dbReference>
<evidence type="ECO:0000256" key="1">
    <source>
        <dbReference type="ARBA" id="ARBA00009995"/>
    </source>
</evidence>
<dbReference type="PANTHER" id="PTHR11926:SF1412">
    <property type="entry name" value="UDP-GLYCOSYLTRANSFERASE 83A1-LIKE"/>
    <property type="match status" value="1"/>
</dbReference>
<name>A0A022RW34_ERYGU</name>
<protein>
    <recommendedName>
        <fullName evidence="5">Glycosyltransferase</fullName>
    </recommendedName>
</protein>
<dbReference type="FunFam" id="3.40.50.2000:FF:000061">
    <property type="entry name" value="UDP-glycosyltransferase 83A1"/>
    <property type="match status" value="1"/>
</dbReference>
<proteinExistence type="inferred from homology"/>
<dbReference type="PANTHER" id="PTHR11926">
    <property type="entry name" value="GLUCOSYL/GLUCURONOSYL TRANSFERASES"/>
    <property type="match status" value="1"/>
</dbReference>
<dbReference type="Pfam" id="PF00201">
    <property type="entry name" value="UDPGT"/>
    <property type="match status" value="1"/>
</dbReference>
<evidence type="ECO:0008006" key="5">
    <source>
        <dbReference type="Google" id="ProtNLM"/>
    </source>
</evidence>
<dbReference type="OrthoDB" id="5835829at2759"/>
<dbReference type="AlphaFoldDB" id="A0A022RW34"/>
<comment type="similarity">
    <text evidence="1">Belongs to the UDP-glycosyltransferase family.</text>
</comment>
<dbReference type="KEGG" id="egt:105971253"/>
<dbReference type="OMA" id="MPIMKTE"/>
<reference evidence="3 4" key="1">
    <citation type="journal article" date="2013" name="Proc. Natl. Acad. Sci. U.S.A.">
        <title>Fine-scale variation in meiotic recombination in Mimulus inferred from population shotgun sequencing.</title>
        <authorList>
            <person name="Hellsten U."/>
            <person name="Wright K.M."/>
            <person name="Jenkins J."/>
            <person name="Shu S."/>
            <person name="Yuan Y."/>
            <person name="Wessler S.R."/>
            <person name="Schmutz J."/>
            <person name="Willis J.H."/>
            <person name="Rokhsar D.S."/>
        </authorList>
    </citation>
    <scope>NUCLEOTIDE SEQUENCE [LARGE SCALE GENOMIC DNA]</scope>
    <source>
        <strain evidence="4">cv. DUN x IM62</strain>
    </source>
</reference>